<sequence length="137" mass="15648">MWIEMFCFVLGLLPPKWSNPSVCQIFGKSNRSVSPFFFSREGEEAIALSRYSFKLMIGRCSYRTVPHGLQDLPPFLSSLQRQTVPCPALSCRRHSNRYPGTVSILKPHNLGHKYNTDTNTNATHTRRKEGKMKSKEA</sequence>
<proteinExistence type="predicted"/>
<gene>
    <name evidence="3" type="ORF">L873DRAFT_1034642</name>
</gene>
<organism evidence="3 4">
    <name type="scientific">Choiromyces venosus 120613-1</name>
    <dbReference type="NCBI Taxonomy" id="1336337"/>
    <lineage>
        <taxon>Eukaryota</taxon>
        <taxon>Fungi</taxon>
        <taxon>Dikarya</taxon>
        <taxon>Ascomycota</taxon>
        <taxon>Pezizomycotina</taxon>
        <taxon>Pezizomycetes</taxon>
        <taxon>Pezizales</taxon>
        <taxon>Tuberaceae</taxon>
        <taxon>Choiromyces</taxon>
    </lineage>
</organism>
<reference evidence="3 4" key="1">
    <citation type="journal article" date="2018" name="Nat. Ecol. Evol.">
        <title>Pezizomycetes genomes reveal the molecular basis of ectomycorrhizal truffle lifestyle.</title>
        <authorList>
            <person name="Murat C."/>
            <person name="Payen T."/>
            <person name="Noel B."/>
            <person name="Kuo A."/>
            <person name="Morin E."/>
            <person name="Chen J."/>
            <person name="Kohler A."/>
            <person name="Krizsan K."/>
            <person name="Balestrini R."/>
            <person name="Da Silva C."/>
            <person name="Montanini B."/>
            <person name="Hainaut M."/>
            <person name="Levati E."/>
            <person name="Barry K.W."/>
            <person name="Belfiori B."/>
            <person name="Cichocki N."/>
            <person name="Clum A."/>
            <person name="Dockter R.B."/>
            <person name="Fauchery L."/>
            <person name="Guy J."/>
            <person name="Iotti M."/>
            <person name="Le Tacon F."/>
            <person name="Lindquist E.A."/>
            <person name="Lipzen A."/>
            <person name="Malagnac F."/>
            <person name="Mello A."/>
            <person name="Molinier V."/>
            <person name="Miyauchi S."/>
            <person name="Poulain J."/>
            <person name="Riccioni C."/>
            <person name="Rubini A."/>
            <person name="Sitrit Y."/>
            <person name="Splivallo R."/>
            <person name="Traeger S."/>
            <person name="Wang M."/>
            <person name="Zifcakova L."/>
            <person name="Wipf D."/>
            <person name="Zambonelli A."/>
            <person name="Paolocci F."/>
            <person name="Nowrousian M."/>
            <person name="Ottonello S."/>
            <person name="Baldrian P."/>
            <person name="Spatafora J.W."/>
            <person name="Henrissat B."/>
            <person name="Nagy L.G."/>
            <person name="Aury J.M."/>
            <person name="Wincker P."/>
            <person name="Grigoriev I.V."/>
            <person name="Bonfante P."/>
            <person name="Martin F.M."/>
        </authorList>
    </citation>
    <scope>NUCLEOTIDE SEQUENCE [LARGE SCALE GENOMIC DNA]</scope>
    <source>
        <strain evidence="3 4">120613-1</strain>
    </source>
</reference>
<feature type="region of interest" description="Disordered" evidence="1">
    <location>
        <begin position="109"/>
        <end position="137"/>
    </location>
</feature>
<keyword evidence="2" id="KW-0732">Signal</keyword>
<feature type="chain" id="PRO_5018046007" description="Secreted protein" evidence="2">
    <location>
        <begin position="19"/>
        <end position="137"/>
    </location>
</feature>
<dbReference type="AlphaFoldDB" id="A0A3N4JJV9"/>
<dbReference type="EMBL" id="ML120395">
    <property type="protein sequence ID" value="RPA98545.1"/>
    <property type="molecule type" value="Genomic_DNA"/>
</dbReference>
<evidence type="ECO:0000313" key="3">
    <source>
        <dbReference type="EMBL" id="RPA98545.1"/>
    </source>
</evidence>
<evidence type="ECO:0000256" key="2">
    <source>
        <dbReference type="SAM" id="SignalP"/>
    </source>
</evidence>
<keyword evidence="4" id="KW-1185">Reference proteome</keyword>
<evidence type="ECO:0008006" key="5">
    <source>
        <dbReference type="Google" id="ProtNLM"/>
    </source>
</evidence>
<feature type="signal peptide" evidence="2">
    <location>
        <begin position="1"/>
        <end position="18"/>
    </location>
</feature>
<evidence type="ECO:0000313" key="4">
    <source>
        <dbReference type="Proteomes" id="UP000276215"/>
    </source>
</evidence>
<dbReference type="Proteomes" id="UP000276215">
    <property type="component" value="Unassembled WGS sequence"/>
</dbReference>
<protein>
    <recommendedName>
        <fullName evidence="5">Secreted protein</fullName>
    </recommendedName>
</protein>
<name>A0A3N4JJV9_9PEZI</name>
<evidence type="ECO:0000256" key="1">
    <source>
        <dbReference type="SAM" id="MobiDB-lite"/>
    </source>
</evidence>
<accession>A0A3N4JJV9</accession>